<keyword evidence="5" id="KW-1185">Reference proteome</keyword>
<evidence type="ECO:0000256" key="2">
    <source>
        <dbReference type="SAM" id="SignalP"/>
    </source>
</evidence>
<evidence type="ECO:0000256" key="1">
    <source>
        <dbReference type="SAM" id="Phobius"/>
    </source>
</evidence>
<keyword evidence="1" id="KW-0812">Transmembrane</keyword>
<sequence length="364" mass="38684">MHLKLATLLAFGSVFVGLASAHITIFPNFGYPSGGYSRLQLRIPHGTTSLETTKVKVAVPHGILSVAPVALAGWETNIVTRQIPPYLSHGVAVTTGPAEISWTAICSGPDAPTLCTNDDHAGLHNSHLLELEMSVRFGCDFGVDADGLPTDDATEWMDEYTLWWKTEQYVSTPGTNDGNLDGNPNMLPWTGVVAGTASWHSAIPKPSPFVFIYSDDSCVPPDSTGDPDGEVGMRWDGSVIPPALNQEAVKTRAEVIGLINEQQLSQAEEWDTKLSSASKATSDAESQAKIATIIAIVGVVLSGAMVLAFLMLTSFRVTNPTGFRKVLLSDEGGGTTMQMGPNVVKKGDLSCPVNPNGECVCDDI</sequence>
<dbReference type="AlphaFoldDB" id="A0A9W7KUW5"/>
<reference evidence="5" key="1">
    <citation type="journal article" date="2023" name="Commun. Biol.">
        <title>Genome analysis of Parmales, the sister group of diatoms, reveals the evolutionary specialization of diatoms from phago-mixotrophs to photoautotrophs.</title>
        <authorList>
            <person name="Ban H."/>
            <person name="Sato S."/>
            <person name="Yoshikawa S."/>
            <person name="Yamada K."/>
            <person name="Nakamura Y."/>
            <person name="Ichinomiya M."/>
            <person name="Sato N."/>
            <person name="Blanc-Mathieu R."/>
            <person name="Endo H."/>
            <person name="Kuwata A."/>
            <person name="Ogata H."/>
        </authorList>
    </citation>
    <scope>NUCLEOTIDE SEQUENCE [LARGE SCALE GENOMIC DNA]</scope>
    <source>
        <strain evidence="5">NIES 3699</strain>
    </source>
</reference>
<organism evidence="4 5">
    <name type="scientific">Triparma verrucosa</name>
    <dbReference type="NCBI Taxonomy" id="1606542"/>
    <lineage>
        <taxon>Eukaryota</taxon>
        <taxon>Sar</taxon>
        <taxon>Stramenopiles</taxon>
        <taxon>Ochrophyta</taxon>
        <taxon>Bolidophyceae</taxon>
        <taxon>Parmales</taxon>
        <taxon>Triparmaceae</taxon>
        <taxon>Triparma</taxon>
    </lineage>
</organism>
<keyword evidence="1" id="KW-0472">Membrane</keyword>
<accession>A0A9W7KUW5</accession>
<keyword evidence="1" id="KW-1133">Transmembrane helix</keyword>
<protein>
    <recommendedName>
        <fullName evidence="3">YncI copper-binding domain-containing protein</fullName>
    </recommendedName>
</protein>
<dbReference type="Gene3D" id="2.60.40.2230">
    <property type="entry name" value="Uncharacterised protein YcnI-like PF07987, DUF1775"/>
    <property type="match status" value="1"/>
</dbReference>
<dbReference type="InterPro" id="IPR038507">
    <property type="entry name" value="YcnI-like_sf"/>
</dbReference>
<dbReference type="InterPro" id="IPR012533">
    <property type="entry name" value="YcnI-copper_dom"/>
</dbReference>
<dbReference type="Pfam" id="PF07987">
    <property type="entry name" value="DUF1775"/>
    <property type="match status" value="1"/>
</dbReference>
<feature type="signal peptide" evidence="2">
    <location>
        <begin position="1"/>
        <end position="21"/>
    </location>
</feature>
<evidence type="ECO:0000259" key="3">
    <source>
        <dbReference type="Pfam" id="PF07987"/>
    </source>
</evidence>
<feature type="chain" id="PRO_5040960543" description="YncI copper-binding domain-containing protein" evidence="2">
    <location>
        <begin position="22"/>
        <end position="364"/>
    </location>
</feature>
<name>A0A9W7KUW5_9STRA</name>
<dbReference type="Proteomes" id="UP001165160">
    <property type="component" value="Unassembled WGS sequence"/>
</dbReference>
<evidence type="ECO:0000313" key="5">
    <source>
        <dbReference type="Proteomes" id="UP001165160"/>
    </source>
</evidence>
<comment type="caution">
    <text evidence="4">The sequence shown here is derived from an EMBL/GenBank/DDBJ whole genome shotgun (WGS) entry which is preliminary data.</text>
</comment>
<evidence type="ECO:0000313" key="4">
    <source>
        <dbReference type="EMBL" id="GMI12439.1"/>
    </source>
</evidence>
<proteinExistence type="predicted"/>
<dbReference type="EMBL" id="BRXX01000446">
    <property type="protein sequence ID" value="GMI12439.1"/>
    <property type="molecule type" value="Genomic_DNA"/>
</dbReference>
<feature type="transmembrane region" description="Helical" evidence="1">
    <location>
        <begin position="290"/>
        <end position="315"/>
    </location>
</feature>
<gene>
    <name evidence="4" type="ORF">TrVE_jg10378</name>
</gene>
<keyword evidence="2" id="KW-0732">Signal</keyword>
<feature type="domain" description="YncI copper-binding" evidence="3">
    <location>
        <begin position="22"/>
        <end position="104"/>
    </location>
</feature>